<evidence type="ECO:0000313" key="3">
    <source>
        <dbReference type="EMBL" id="RAJ06586.1"/>
    </source>
</evidence>
<dbReference type="EMBL" id="QLLL01000003">
    <property type="protein sequence ID" value="RAJ06586.1"/>
    <property type="molecule type" value="Genomic_DNA"/>
</dbReference>
<dbReference type="PANTHER" id="PTHR23150:SF19">
    <property type="entry name" value="FORMYLGLYCINE-GENERATING ENZYME"/>
    <property type="match status" value="1"/>
</dbReference>
<feature type="domain" description="Sulfatase-modifying factor enzyme-like" evidence="2">
    <location>
        <begin position="46"/>
        <end position="352"/>
    </location>
</feature>
<gene>
    <name evidence="3" type="ORF">LX64_01713</name>
</gene>
<dbReference type="GO" id="GO:0120147">
    <property type="term" value="F:formylglycine-generating oxidase activity"/>
    <property type="evidence" value="ECO:0007669"/>
    <property type="project" value="TreeGrafter"/>
</dbReference>
<dbReference type="SUPFAM" id="SSF56436">
    <property type="entry name" value="C-type lectin-like"/>
    <property type="match status" value="1"/>
</dbReference>
<dbReference type="Proteomes" id="UP000249547">
    <property type="component" value="Unassembled WGS sequence"/>
</dbReference>
<feature type="signal peptide" evidence="1">
    <location>
        <begin position="1"/>
        <end position="22"/>
    </location>
</feature>
<feature type="chain" id="PRO_5016457159" evidence="1">
    <location>
        <begin position="23"/>
        <end position="355"/>
    </location>
</feature>
<name>A0A327QPN3_9BACT</name>
<organism evidence="3 4">
    <name type="scientific">Chitinophaga skermanii</name>
    <dbReference type="NCBI Taxonomy" id="331697"/>
    <lineage>
        <taxon>Bacteria</taxon>
        <taxon>Pseudomonadati</taxon>
        <taxon>Bacteroidota</taxon>
        <taxon>Chitinophagia</taxon>
        <taxon>Chitinophagales</taxon>
        <taxon>Chitinophagaceae</taxon>
        <taxon>Chitinophaga</taxon>
    </lineage>
</organism>
<dbReference type="InterPro" id="IPR016187">
    <property type="entry name" value="CTDL_fold"/>
</dbReference>
<dbReference type="AlphaFoldDB" id="A0A327QPN3"/>
<dbReference type="PANTHER" id="PTHR23150">
    <property type="entry name" value="SULFATASE MODIFYING FACTOR 1, 2"/>
    <property type="match status" value="1"/>
</dbReference>
<dbReference type="Pfam" id="PF03781">
    <property type="entry name" value="FGE-sulfatase"/>
    <property type="match status" value="1"/>
</dbReference>
<dbReference type="InterPro" id="IPR005532">
    <property type="entry name" value="SUMF_dom"/>
</dbReference>
<proteinExistence type="predicted"/>
<dbReference type="RefSeq" id="WP_111597195.1">
    <property type="nucleotide sequence ID" value="NZ_QLLL01000003.1"/>
</dbReference>
<dbReference type="InterPro" id="IPR042095">
    <property type="entry name" value="SUMF_sf"/>
</dbReference>
<evidence type="ECO:0000259" key="2">
    <source>
        <dbReference type="Pfam" id="PF03781"/>
    </source>
</evidence>
<keyword evidence="4" id="KW-1185">Reference proteome</keyword>
<comment type="caution">
    <text evidence="3">The sequence shown here is derived from an EMBL/GenBank/DDBJ whole genome shotgun (WGS) entry which is preliminary data.</text>
</comment>
<reference evidence="3 4" key="1">
    <citation type="submission" date="2018-06" db="EMBL/GenBank/DDBJ databases">
        <title>Genomic Encyclopedia of Archaeal and Bacterial Type Strains, Phase II (KMG-II): from individual species to whole genera.</title>
        <authorList>
            <person name="Goeker M."/>
        </authorList>
    </citation>
    <scope>NUCLEOTIDE SEQUENCE [LARGE SCALE GENOMIC DNA]</scope>
    <source>
        <strain evidence="3 4">DSM 23857</strain>
    </source>
</reference>
<dbReference type="InterPro" id="IPR051043">
    <property type="entry name" value="Sulfatase_Mod_Factor_Kinase"/>
</dbReference>
<protein>
    <submittedName>
        <fullName evidence="3">Formylglycine-generating enzyme required for sulfatase activity</fullName>
    </submittedName>
</protein>
<evidence type="ECO:0000256" key="1">
    <source>
        <dbReference type="SAM" id="SignalP"/>
    </source>
</evidence>
<dbReference type="OrthoDB" id="9768004at2"/>
<accession>A0A327QPN3</accession>
<dbReference type="Gene3D" id="3.90.1580.10">
    <property type="entry name" value="paralog of FGE (formylglycine-generating enzyme)"/>
    <property type="match status" value="1"/>
</dbReference>
<keyword evidence="1" id="KW-0732">Signal</keyword>
<sequence length="355" mass="39434">MFKITALLAICTVALHACQTNATTKQAPVDAAAAAVAPTPPPNATQNMAWIEGGEFTMGTDDKSSYEPERPAHPVKVHGFYMDTTEVTNKQFKTFVEATGYVTIAERKPDWEELKKQLPPGTPKPADELLVPGSLVFSPPSTPVSTDDISQWWQWTPGADWQHPKGPGSTLDGLWDHPVVHVAYDDAMAYAKWAGKRLPTEAEWEFAARGGLVEKRYAWGDQFKPHNRFMANTYQGSFPYRNTADDGYKGTAPVAIYPPNNYGLYDMIGNVWEWTSDYFDADAYKHIDKKVMQDNPQGPSATHTANMYAIERVTKGGSFLCAEDYCVNYRPSARRGTAYDSGASHIGFRCVKDKE</sequence>
<evidence type="ECO:0000313" key="4">
    <source>
        <dbReference type="Proteomes" id="UP000249547"/>
    </source>
</evidence>